<dbReference type="InterPro" id="IPR003439">
    <property type="entry name" value="ABC_transporter-like_ATP-bd"/>
</dbReference>
<evidence type="ECO:0000259" key="4">
    <source>
        <dbReference type="PROSITE" id="PS50893"/>
    </source>
</evidence>
<dbReference type="PANTHER" id="PTHR42788:SF13">
    <property type="entry name" value="ALIPHATIC SULFONATES IMPORT ATP-BINDING PROTEIN SSUB"/>
    <property type="match status" value="1"/>
</dbReference>
<dbReference type="EMBL" id="JAEEGA010000001">
    <property type="protein sequence ID" value="MBP1039907.1"/>
    <property type="molecule type" value="Genomic_DNA"/>
</dbReference>
<feature type="domain" description="ABC transporter" evidence="4">
    <location>
        <begin position="15"/>
        <end position="255"/>
    </location>
</feature>
<comment type="caution">
    <text evidence="5">The sequence shown here is derived from an EMBL/GenBank/DDBJ whole genome shotgun (WGS) entry which is preliminary data.</text>
</comment>
<keyword evidence="1" id="KW-0813">Transport</keyword>
<dbReference type="SMART" id="SM00382">
    <property type="entry name" value="AAA"/>
    <property type="match status" value="1"/>
</dbReference>
<evidence type="ECO:0000256" key="2">
    <source>
        <dbReference type="ARBA" id="ARBA00022741"/>
    </source>
</evidence>
<dbReference type="SUPFAM" id="SSF52540">
    <property type="entry name" value="P-loop containing nucleoside triphosphate hydrolases"/>
    <property type="match status" value="1"/>
</dbReference>
<organism evidence="5 6">
    <name type="scientific">Vagococcus allomyrinae</name>
    <dbReference type="NCBI Taxonomy" id="2794353"/>
    <lineage>
        <taxon>Bacteria</taxon>
        <taxon>Bacillati</taxon>
        <taxon>Bacillota</taxon>
        <taxon>Bacilli</taxon>
        <taxon>Lactobacillales</taxon>
        <taxon>Enterococcaceae</taxon>
        <taxon>Vagococcus</taxon>
    </lineage>
</organism>
<gene>
    <name evidence="5" type="ORF">I6N95_02670</name>
</gene>
<accession>A0A940P1T4</accession>
<keyword evidence="6" id="KW-1185">Reference proteome</keyword>
<dbReference type="InterPro" id="IPR003593">
    <property type="entry name" value="AAA+_ATPase"/>
</dbReference>
<dbReference type="RefSeq" id="WP_209524787.1">
    <property type="nucleotide sequence ID" value="NZ_JAEEGA010000001.1"/>
</dbReference>
<protein>
    <submittedName>
        <fullName evidence="5">ABC transporter ATP-binding protein</fullName>
    </submittedName>
</protein>
<dbReference type="Proteomes" id="UP000674938">
    <property type="component" value="Unassembled WGS sequence"/>
</dbReference>
<dbReference type="Pfam" id="PF00005">
    <property type="entry name" value="ABC_tran"/>
    <property type="match status" value="1"/>
</dbReference>
<evidence type="ECO:0000313" key="6">
    <source>
        <dbReference type="Proteomes" id="UP000674938"/>
    </source>
</evidence>
<keyword evidence="3 5" id="KW-0067">ATP-binding</keyword>
<sequence length="262" mass="29016">MGKMLSVMSISIDSLAFKNVSVAVGEQVILKELTLTLDAGKIYTILGPSGTGKSTLLRVVAGLQNIAAGEIELAGQPYKASHHLIGLVPQNYGLLPWQTAWQAVTMAVKISQKKKRLSSDDLAEIDRLFSAMEISELKQAYPNQMSGGQQQRVSITRAFAIKGDFLLMDEPFSSLDAFTREKAQSLFRETWQRDPKTTLFITHDIEEALLLGQKIILMTGQPGQILTVVDNPLGCEGELVERREHPDFYLAVQTLRRELASR</sequence>
<name>A0A940P1T4_9ENTE</name>
<dbReference type="Gene3D" id="3.40.50.300">
    <property type="entry name" value="P-loop containing nucleotide triphosphate hydrolases"/>
    <property type="match status" value="1"/>
</dbReference>
<reference evidence="5" key="1">
    <citation type="submission" date="2020-12" db="EMBL/GenBank/DDBJ databases">
        <title>Vagococcus allomyrinae sp. nov. and Enterococcus lavae sp. nov., isolated from the larvae of Allomyrina dichotoma.</title>
        <authorList>
            <person name="Lee S.D."/>
        </authorList>
    </citation>
    <scope>NUCLEOTIDE SEQUENCE</scope>
    <source>
        <strain evidence="5">BWB3-3</strain>
    </source>
</reference>
<proteinExistence type="predicted"/>
<dbReference type="AlphaFoldDB" id="A0A940P1T4"/>
<evidence type="ECO:0000256" key="1">
    <source>
        <dbReference type="ARBA" id="ARBA00022448"/>
    </source>
</evidence>
<dbReference type="InterPro" id="IPR027417">
    <property type="entry name" value="P-loop_NTPase"/>
</dbReference>
<dbReference type="GO" id="GO:0016887">
    <property type="term" value="F:ATP hydrolysis activity"/>
    <property type="evidence" value="ECO:0007669"/>
    <property type="project" value="InterPro"/>
</dbReference>
<evidence type="ECO:0000256" key="3">
    <source>
        <dbReference type="ARBA" id="ARBA00022840"/>
    </source>
</evidence>
<dbReference type="PANTHER" id="PTHR42788">
    <property type="entry name" value="TAURINE IMPORT ATP-BINDING PROTEIN-RELATED"/>
    <property type="match status" value="1"/>
</dbReference>
<dbReference type="InterPro" id="IPR050166">
    <property type="entry name" value="ABC_transporter_ATP-bind"/>
</dbReference>
<dbReference type="PROSITE" id="PS50893">
    <property type="entry name" value="ABC_TRANSPORTER_2"/>
    <property type="match status" value="1"/>
</dbReference>
<evidence type="ECO:0000313" key="5">
    <source>
        <dbReference type="EMBL" id="MBP1039907.1"/>
    </source>
</evidence>
<dbReference type="GO" id="GO:0005524">
    <property type="term" value="F:ATP binding"/>
    <property type="evidence" value="ECO:0007669"/>
    <property type="project" value="UniProtKB-KW"/>
</dbReference>
<keyword evidence="2" id="KW-0547">Nucleotide-binding</keyword>